<accession>A0A9N8DY44</accession>
<gene>
    <name evidence="1" type="ORF">SEMRO_369_G128260.1</name>
</gene>
<dbReference type="Proteomes" id="UP001153069">
    <property type="component" value="Unassembled WGS sequence"/>
</dbReference>
<evidence type="ECO:0000313" key="2">
    <source>
        <dbReference type="Proteomes" id="UP001153069"/>
    </source>
</evidence>
<reference evidence="1" key="1">
    <citation type="submission" date="2020-06" db="EMBL/GenBank/DDBJ databases">
        <authorList>
            <consortium name="Plant Systems Biology data submission"/>
        </authorList>
    </citation>
    <scope>NUCLEOTIDE SEQUENCE</scope>
    <source>
        <strain evidence="1">D6</strain>
    </source>
</reference>
<evidence type="ECO:0000313" key="1">
    <source>
        <dbReference type="EMBL" id="CAB9508981.1"/>
    </source>
</evidence>
<protein>
    <submittedName>
        <fullName evidence="1">Uncharacterized protein</fullName>
    </submittedName>
</protein>
<sequence length="146" mass="15875">MNPSTNQQLLSAVAAPSDLSADMLVNLKHCSPTLKTIADVQTPSEVGNDCKKAALRSKGLLGSYVVCWGEQCQWSSERSLVSSITCSSENDDLLDDDEVDRLAQDSAQTYGSLFQESFATIHTDFKPFMPKRQASVAGFDCDSDDE</sequence>
<organism evidence="1 2">
    <name type="scientific">Seminavis robusta</name>
    <dbReference type="NCBI Taxonomy" id="568900"/>
    <lineage>
        <taxon>Eukaryota</taxon>
        <taxon>Sar</taxon>
        <taxon>Stramenopiles</taxon>
        <taxon>Ochrophyta</taxon>
        <taxon>Bacillariophyta</taxon>
        <taxon>Bacillariophyceae</taxon>
        <taxon>Bacillariophycidae</taxon>
        <taxon>Naviculales</taxon>
        <taxon>Naviculaceae</taxon>
        <taxon>Seminavis</taxon>
    </lineage>
</organism>
<dbReference type="AlphaFoldDB" id="A0A9N8DY44"/>
<proteinExistence type="predicted"/>
<name>A0A9N8DY44_9STRA</name>
<dbReference type="EMBL" id="CAICTM010000368">
    <property type="protein sequence ID" value="CAB9508981.1"/>
    <property type="molecule type" value="Genomic_DNA"/>
</dbReference>
<keyword evidence="2" id="KW-1185">Reference proteome</keyword>
<comment type="caution">
    <text evidence="1">The sequence shown here is derived from an EMBL/GenBank/DDBJ whole genome shotgun (WGS) entry which is preliminary data.</text>
</comment>